<name>A0A2J6Q102_9HELO</name>
<feature type="transmembrane region" description="Helical" evidence="1">
    <location>
        <begin position="24"/>
        <end position="46"/>
    </location>
</feature>
<evidence type="ECO:0000313" key="3">
    <source>
        <dbReference type="Proteomes" id="UP000235672"/>
    </source>
</evidence>
<keyword evidence="3" id="KW-1185">Reference proteome</keyword>
<dbReference type="AlphaFoldDB" id="A0A2J6Q102"/>
<reference evidence="2 3" key="1">
    <citation type="submission" date="2016-05" db="EMBL/GenBank/DDBJ databases">
        <title>A degradative enzymes factory behind the ericoid mycorrhizal symbiosis.</title>
        <authorList>
            <consortium name="DOE Joint Genome Institute"/>
            <person name="Martino E."/>
            <person name="Morin E."/>
            <person name="Grelet G."/>
            <person name="Kuo A."/>
            <person name="Kohler A."/>
            <person name="Daghino S."/>
            <person name="Barry K."/>
            <person name="Choi C."/>
            <person name="Cichocki N."/>
            <person name="Clum A."/>
            <person name="Copeland A."/>
            <person name="Hainaut M."/>
            <person name="Haridas S."/>
            <person name="Labutti K."/>
            <person name="Lindquist E."/>
            <person name="Lipzen A."/>
            <person name="Khouja H.-R."/>
            <person name="Murat C."/>
            <person name="Ohm R."/>
            <person name="Olson A."/>
            <person name="Spatafora J."/>
            <person name="Veneault-Fourrey C."/>
            <person name="Henrissat B."/>
            <person name="Grigoriev I."/>
            <person name="Martin F."/>
            <person name="Perotto S."/>
        </authorList>
    </citation>
    <scope>NUCLEOTIDE SEQUENCE [LARGE SCALE GENOMIC DNA]</scope>
    <source>
        <strain evidence="2 3">UAMH 7357</strain>
    </source>
</reference>
<organism evidence="2 3">
    <name type="scientific">Hyaloscypha hepaticicola</name>
    <dbReference type="NCBI Taxonomy" id="2082293"/>
    <lineage>
        <taxon>Eukaryota</taxon>
        <taxon>Fungi</taxon>
        <taxon>Dikarya</taxon>
        <taxon>Ascomycota</taxon>
        <taxon>Pezizomycotina</taxon>
        <taxon>Leotiomycetes</taxon>
        <taxon>Helotiales</taxon>
        <taxon>Hyaloscyphaceae</taxon>
        <taxon>Hyaloscypha</taxon>
    </lineage>
</organism>
<proteinExistence type="predicted"/>
<protein>
    <submittedName>
        <fullName evidence="2">Uncharacterized protein</fullName>
    </submittedName>
</protein>
<keyword evidence="1" id="KW-0472">Membrane</keyword>
<keyword evidence="1" id="KW-0812">Transmembrane</keyword>
<evidence type="ECO:0000256" key="1">
    <source>
        <dbReference type="SAM" id="Phobius"/>
    </source>
</evidence>
<sequence length="497" mass="56695">MELVDYPTRMPYPKFKKLARKARAMGTAVFTILNVNTASTLATLILKGITKYVQKVLGKTQPRFDDLLEIPKPKPDQTNCWLVYFDGTVRWEILEEPENHRKTDRIIRRGKYVGSSINYRGGGVRLDRHAWAAISKRSIEVRQRHHEELCKEGTEANLRILAVFERDPQIKLYVPIAETLFMILIWTFVGRENMGKHNPQACYDVYDRARSRAGIPDIDGDGLNGALSIHQGVIGVSSGRQTYYCIICKRELQPNTSHRGHSRLFEIGNPLGPRRCQRCDRFFKDYGKERTSSTDGCCHNRIESREKHKLWVAAGYADVCGNPVCATPRVPGASFSGWVEDSRCQNCASFLNYQKKKNVPNAERKERQPQKRELVARRHVWTPGEDETLKALDKAGMKFMEIVLEHFPQMTAQALRERIALLKTNERKARKSGLNTEKGISKAPDWTEDEIQVLRNGIIGRKPAKTLIPLLPQRTITSIRTKMSSLRKVEARSAVGL</sequence>
<keyword evidence="1" id="KW-1133">Transmembrane helix</keyword>
<dbReference type="EMBL" id="KZ613487">
    <property type="protein sequence ID" value="PMD19963.1"/>
    <property type="molecule type" value="Genomic_DNA"/>
</dbReference>
<dbReference type="OrthoDB" id="5072148at2759"/>
<evidence type="ECO:0000313" key="2">
    <source>
        <dbReference type="EMBL" id="PMD19963.1"/>
    </source>
</evidence>
<dbReference type="Proteomes" id="UP000235672">
    <property type="component" value="Unassembled WGS sequence"/>
</dbReference>
<accession>A0A2J6Q102</accession>
<gene>
    <name evidence="2" type="ORF">NA56DRAFT_750218</name>
</gene>
<dbReference type="STRING" id="1745343.A0A2J6Q102"/>